<evidence type="ECO:0000256" key="14">
    <source>
        <dbReference type="ARBA" id="ARBA00093185"/>
    </source>
</evidence>
<dbReference type="Gene3D" id="3.40.30.10">
    <property type="entry name" value="Glutaredoxin"/>
    <property type="match status" value="1"/>
</dbReference>
<evidence type="ECO:0000256" key="9">
    <source>
        <dbReference type="ARBA" id="ARBA00023136"/>
    </source>
</evidence>
<evidence type="ECO:0000256" key="21">
    <source>
        <dbReference type="ARBA" id="ARBA00093236"/>
    </source>
</evidence>
<evidence type="ECO:0000256" key="10">
    <source>
        <dbReference type="ARBA" id="ARBA00050376"/>
    </source>
</evidence>
<evidence type="ECO:0000256" key="6">
    <source>
        <dbReference type="ARBA" id="ARBA00022933"/>
    </source>
</evidence>
<dbReference type="PANTHER" id="PTHR11781:SF22">
    <property type="entry name" value="TYPE I IODOTHYRONINE DEIODINASE"/>
    <property type="match status" value="1"/>
</dbReference>
<comment type="catalytic activity">
    <reaction evidence="17">
        <text>3,3'-diiodo-L-thyronine sulfate + iodide + A + H(+) = 3,3',5-triiodo-L-thyronine sulfate + AH2</text>
        <dbReference type="Rhea" id="RHEA:83751"/>
        <dbReference type="ChEBI" id="CHEBI:13193"/>
        <dbReference type="ChEBI" id="CHEBI:15378"/>
        <dbReference type="ChEBI" id="CHEBI:16382"/>
        <dbReference type="ChEBI" id="CHEBI:17499"/>
        <dbReference type="ChEBI" id="CHEBI:176511"/>
        <dbReference type="ChEBI" id="CHEBI:176515"/>
    </reaction>
    <physiologicalReaction direction="right-to-left" evidence="17">
        <dbReference type="Rhea" id="RHEA:83753"/>
    </physiologicalReaction>
</comment>
<keyword evidence="5" id="KW-0256">Endoplasmic reticulum</keyword>
<dbReference type="GO" id="GO:0005789">
    <property type="term" value="C:endoplasmic reticulum membrane"/>
    <property type="evidence" value="ECO:0007669"/>
    <property type="project" value="UniProtKB-SubCell"/>
</dbReference>
<reference evidence="25 26" key="1">
    <citation type="journal article" date="2011" name="Genome Biol. Evol.">
        <title>Integration of the genetic map and genome assembly of fugu facilitates insights into distinct features of genome evolution in teleosts and mammals.</title>
        <authorList>
            <person name="Kai W."/>
            <person name="Kikuchi K."/>
            <person name="Tohari S."/>
            <person name="Chew A.K."/>
            <person name="Tay A."/>
            <person name="Fujiwara A."/>
            <person name="Hosoya S."/>
            <person name="Suetake H."/>
            <person name="Naruse K."/>
            <person name="Brenner S."/>
            <person name="Suzuki Y."/>
            <person name="Venkatesh B."/>
        </authorList>
    </citation>
    <scope>NUCLEOTIDE SEQUENCE [LARGE SCALE GENOMIC DNA]</scope>
</reference>
<dbReference type="PANTHER" id="PTHR11781">
    <property type="entry name" value="IODOTHYRONINE DEIODINASE"/>
    <property type="match status" value="1"/>
</dbReference>
<comment type="similarity">
    <text evidence="2 24">Belongs to the iodothyronine deiodinase family.</text>
</comment>
<evidence type="ECO:0000256" key="7">
    <source>
        <dbReference type="ARBA" id="ARBA00022989"/>
    </source>
</evidence>
<comment type="catalytic activity">
    <reaction evidence="13">
        <text>3,3'-diiodo-L-thyronine + iodide + A + H(+) = 3,3',5'-triiodo-L-thyronine + AH2</text>
        <dbReference type="Rhea" id="RHEA:82575"/>
        <dbReference type="ChEBI" id="CHEBI:13193"/>
        <dbReference type="ChEBI" id="CHEBI:15378"/>
        <dbReference type="ChEBI" id="CHEBI:16382"/>
        <dbReference type="ChEBI" id="CHEBI:17499"/>
        <dbReference type="ChEBI" id="CHEBI:57261"/>
        <dbReference type="ChEBI" id="CHEBI:176514"/>
    </reaction>
    <physiologicalReaction direction="right-to-left" evidence="13">
        <dbReference type="Rhea" id="RHEA:82577"/>
    </physiologicalReaction>
</comment>
<evidence type="ECO:0000256" key="12">
    <source>
        <dbReference type="ARBA" id="ARBA00052421"/>
    </source>
</evidence>
<comment type="catalytic activity">
    <reaction evidence="16">
        <text>3,3',5'-triiodo-L-thyronine sulfate + iodide + A + H(+) = L-thyroxine sulfate + AH2</text>
        <dbReference type="Rhea" id="RHEA:83835"/>
        <dbReference type="ChEBI" id="CHEBI:13193"/>
        <dbReference type="ChEBI" id="CHEBI:15378"/>
        <dbReference type="ChEBI" id="CHEBI:16382"/>
        <dbReference type="ChEBI" id="CHEBI:17499"/>
        <dbReference type="ChEBI" id="CHEBI:176512"/>
        <dbReference type="ChEBI" id="CHEBI:176513"/>
    </reaction>
    <physiologicalReaction direction="right-to-left" evidence="16">
        <dbReference type="Rhea" id="RHEA:83837"/>
    </physiologicalReaction>
</comment>
<dbReference type="GO" id="GO:0004800">
    <property type="term" value="F:thyroxine 5'-deiodinase activity"/>
    <property type="evidence" value="ECO:0007669"/>
    <property type="project" value="InterPro"/>
</dbReference>
<keyword evidence="3 24" id="KW-0893">Thyroid hormones biosynthesis</keyword>
<dbReference type="GO" id="GO:0042404">
    <property type="term" value="P:thyroid hormone catabolic process"/>
    <property type="evidence" value="ECO:0007669"/>
    <property type="project" value="UniProtKB-ARBA"/>
</dbReference>
<dbReference type="InterPro" id="IPR000643">
    <property type="entry name" value="Iodothyronine_deiodinase"/>
</dbReference>
<dbReference type="SUPFAM" id="SSF52833">
    <property type="entry name" value="Thioredoxin-like"/>
    <property type="match status" value="1"/>
</dbReference>
<reference evidence="25" key="2">
    <citation type="submission" date="2025-08" db="UniProtKB">
        <authorList>
            <consortium name="Ensembl"/>
        </authorList>
    </citation>
    <scope>IDENTIFICATION</scope>
</reference>
<evidence type="ECO:0000256" key="15">
    <source>
        <dbReference type="ARBA" id="ARBA00093186"/>
    </source>
</evidence>
<dbReference type="InterPro" id="IPR027252">
    <property type="entry name" value="Iodothyronine_deiodinase_I/III"/>
</dbReference>
<evidence type="ECO:0000256" key="20">
    <source>
        <dbReference type="ARBA" id="ARBA00093219"/>
    </source>
</evidence>
<comment type="catalytic activity">
    <reaction evidence="12">
        <text>3'-iodo-L-thyronine + iodide + A + H(+) = 3',5'-diiodo-L-thyronine + AH2</text>
        <dbReference type="Rhea" id="RHEA:82899"/>
        <dbReference type="ChEBI" id="CHEBI:13193"/>
        <dbReference type="ChEBI" id="CHEBI:15378"/>
        <dbReference type="ChEBI" id="CHEBI:16382"/>
        <dbReference type="ChEBI" id="CHEBI:17499"/>
        <dbReference type="ChEBI" id="CHEBI:195762"/>
        <dbReference type="ChEBI" id="CHEBI:232695"/>
    </reaction>
    <physiologicalReaction direction="right-to-left" evidence="12">
        <dbReference type="Rhea" id="RHEA:82901"/>
    </physiologicalReaction>
</comment>
<dbReference type="STRING" id="31033.ENSTRUP00000002759"/>
<dbReference type="GO" id="GO:0061074">
    <property type="term" value="P:regulation of neural retina development"/>
    <property type="evidence" value="ECO:0007669"/>
    <property type="project" value="Ensembl"/>
</dbReference>
<keyword evidence="7" id="KW-1133">Transmembrane helix</keyword>
<dbReference type="Proteomes" id="UP000005226">
    <property type="component" value="Chromosome 20"/>
</dbReference>
<keyword evidence="8 24" id="KW-0560">Oxidoreductase</keyword>
<dbReference type="PIRSF" id="PIRSF001330">
    <property type="entry name" value="IOD"/>
    <property type="match status" value="1"/>
</dbReference>
<dbReference type="GO" id="GO:0042446">
    <property type="term" value="P:hormone biosynthetic process"/>
    <property type="evidence" value="ECO:0007669"/>
    <property type="project" value="UniProtKB-KW"/>
</dbReference>
<evidence type="ECO:0000256" key="19">
    <source>
        <dbReference type="ARBA" id="ARBA00093211"/>
    </source>
</evidence>
<evidence type="ECO:0000256" key="3">
    <source>
        <dbReference type="ARBA" id="ARBA00022534"/>
    </source>
</evidence>
<dbReference type="Ensembl" id="ENSTRUT00000002775.3">
    <property type="protein sequence ID" value="ENSTRUP00000002759.3"/>
    <property type="gene ID" value="ENSTRUG00000001178.3"/>
</dbReference>
<evidence type="ECO:0000256" key="18">
    <source>
        <dbReference type="ARBA" id="ARBA00093210"/>
    </source>
</evidence>
<dbReference type="SMR" id="H2RRJ3"/>
<comment type="catalytic activity">
    <reaction evidence="21">
        <text>3,3'-diiodothyronamine + iodide + A + H(+) = 3,3',5'-triiodothyronamine + AH2</text>
        <dbReference type="Rhea" id="RHEA:83795"/>
        <dbReference type="ChEBI" id="CHEBI:13193"/>
        <dbReference type="ChEBI" id="CHEBI:15378"/>
        <dbReference type="ChEBI" id="CHEBI:16382"/>
        <dbReference type="ChEBI" id="CHEBI:17499"/>
        <dbReference type="ChEBI" id="CHEBI:233341"/>
        <dbReference type="ChEBI" id="CHEBI:233343"/>
    </reaction>
    <physiologicalReaction direction="right-to-left" evidence="21">
        <dbReference type="Rhea" id="RHEA:83797"/>
    </physiologicalReaction>
</comment>
<comment type="catalytic activity">
    <reaction evidence="11">
        <text>3,3',5'-triiodo-L-thyronine + iodide + A + H(+) = L-thyroxine + AH2</text>
        <dbReference type="Rhea" id="RHEA:18897"/>
        <dbReference type="ChEBI" id="CHEBI:13193"/>
        <dbReference type="ChEBI" id="CHEBI:15378"/>
        <dbReference type="ChEBI" id="CHEBI:16382"/>
        <dbReference type="ChEBI" id="CHEBI:17499"/>
        <dbReference type="ChEBI" id="CHEBI:57261"/>
        <dbReference type="ChEBI" id="CHEBI:58448"/>
        <dbReference type="EC" id="1.21.99.3"/>
    </reaction>
    <physiologicalReaction direction="right-to-left" evidence="11">
        <dbReference type="Rhea" id="RHEA:18899"/>
    </physiologicalReaction>
</comment>
<comment type="function">
    <text evidence="24">Responsible for the deiodination of T4 (3,5,3',5'-tetraiodothyronine).</text>
</comment>
<evidence type="ECO:0000256" key="5">
    <source>
        <dbReference type="ARBA" id="ARBA00022824"/>
    </source>
</evidence>
<evidence type="ECO:0000256" key="4">
    <source>
        <dbReference type="ARBA" id="ARBA00022692"/>
    </source>
</evidence>
<comment type="catalytic activity">
    <reaction evidence="15">
        <text>3-iodo-L-thyronine + iodide + A + H(+) = 3,3'-diiodo-L-thyronine + AH2</text>
        <dbReference type="Rhea" id="RHEA:83783"/>
        <dbReference type="ChEBI" id="CHEBI:13193"/>
        <dbReference type="ChEBI" id="CHEBI:15378"/>
        <dbReference type="ChEBI" id="CHEBI:16382"/>
        <dbReference type="ChEBI" id="CHEBI:17499"/>
        <dbReference type="ChEBI" id="CHEBI:176514"/>
        <dbReference type="ChEBI" id="CHEBI:232627"/>
    </reaction>
    <physiologicalReaction direction="right-to-left" evidence="15">
        <dbReference type="Rhea" id="RHEA:83785"/>
    </physiologicalReaction>
</comment>
<dbReference type="InterPro" id="IPR008261">
    <property type="entry name" value="Iodothyronine_deiodinase_AS"/>
</dbReference>
<comment type="catalytic activity">
    <reaction evidence="14">
        <text>3-iodothyronamine + iodide + A + H(+) = 3,5-diiodothyronamine + AH2</text>
        <dbReference type="Rhea" id="RHEA:83823"/>
        <dbReference type="ChEBI" id="CHEBI:13193"/>
        <dbReference type="ChEBI" id="CHEBI:15378"/>
        <dbReference type="ChEBI" id="CHEBI:16382"/>
        <dbReference type="ChEBI" id="CHEBI:17499"/>
        <dbReference type="ChEBI" id="CHEBI:231647"/>
        <dbReference type="ChEBI" id="CHEBI:233340"/>
    </reaction>
    <physiologicalReaction direction="right-to-left" evidence="14">
        <dbReference type="Rhea" id="RHEA:83825"/>
    </physiologicalReaction>
</comment>
<evidence type="ECO:0000256" key="1">
    <source>
        <dbReference type="ARBA" id="ARBA00004389"/>
    </source>
</evidence>
<evidence type="ECO:0000256" key="24">
    <source>
        <dbReference type="RuleBase" id="RU000676"/>
    </source>
</evidence>
<accession>H2RRJ3</accession>
<name>H2RRJ3_TAKRU</name>
<comment type="catalytic activity">
    <reaction evidence="19">
        <text>3,3'-diiodothyronamine + iodide + A + H(+) = 3,3',5-triiodothyronamine + AH2</text>
        <dbReference type="Rhea" id="RHEA:83811"/>
        <dbReference type="ChEBI" id="CHEBI:13193"/>
        <dbReference type="ChEBI" id="CHEBI:15378"/>
        <dbReference type="ChEBI" id="CHEBI:16382"/>
        <dbReference type="ChEBI" id="CHEBI:17499"/>
        <dbReference type="ChEBI" id="CHEBI:233341"/>
        <dbReference type="ChEBI" id="CHEBI:233426"/>
    </reaction>
    <physiologicalReaction direction="right-to-left" evidence="19">
        <dbReference type="Rhea" id="RHEA:83813"/>
    </physiologicalReaction>
</comment>
<dbReference type="Pfam" id="PF00837">
    <property type="entry name" value="T4_deiodinase"/>
    <property type="match status" value="1"/>
</dbReference>
<comment type="subcellular location">
    <subcellularLocation>
        <location evidence="1">Endoplasmic reticulum membrane</location>
        <topology evidence="1">Single-pass membrane protein</topology>
    </subcellularLocation>
</comment>
<evidence type="ECO:0000256" key="2">
    <source>
        <dbReference type="ARBA" id="ARBA00010153"/>
    </source>
</evidence>
<proteinExistence type="inferred from homology"/>
<evidence type="ECO:0000256" key="17">
    <source>
        <dbReference type="ARBA" id="ARBA00093206"/>
    </source>
</evidence>
<dbReference type="InterPro" id="IPR036249">
    <property type="entry name" value="Thioredoxin-like_sf"/>
</dbReference>
<dbReference type="AlphaFoldDB" id="H2RRJ3"/>
<evidence type="ECO:0000256" key="16">
    <source>
        <dbReference type="ARBA" id="ARBA00093202"/>
    </source>
</evidence>
<comment type="catalytic activity">
    <reaction evidence="22">
        <text>3-iodothyronamine + iodide + A + H(+) = 3,3'-diiodothyronamine + AH2</text>
        <dbReference type="Rhea" id="RHEA:83827"/>
        <dbReference type="ChEBI" id="CHEBI:13193"/>
        <dbReference type="ChEBI" id="CHEBI:15378"/>
        <dbReference type="ChEBI" id="CHEBI:16382"/>
        <dbReference type="ChEBI" id="CHEBI:17499"/>
        <dbReference type="ChEBI" id="CHEBI:231647"/>
        <dbReference type="ChEBI" id="CHEBI:233341"/>
    </reaction>
    <physiologicalReaction direction="right-to-left" evidence="22">
        <dbReference type="Rhea" id="RHEA:83829"/>
    </physiologicalReaction>
</comment>
<evidence type="ECO:0000256" key="11">
    <source>
        <dbReference type="ARBA" id="ARBA00051947"/>
    </source>
</evidence>
<evidence type="ECO:0000256" key="13">
    <source>
        <dbReference type="ARBA" id="ARBA00052767"/>
    </source>
</evidence>
<dbReference type="PROSITE" id="PS01205">
    <property type="entry name" value="T4_DEIODINASE"/>
    <property type="match status" value="1"/>
</dbReference>
<organism evidence="25 26">
    <name type="scientific">Takifugu rubripes</name>
    <name type="common">Japanese pufferfish</name>
    <name type="synonym">Fugu rubripes</name>
    <dbReference type="NCBI Taxonomy" id="31033"/>
    <lineage>
        <taxon>Eukaryota</taxon>
        <taxon>Metazoa</taxon>
        <taxon>Chordata</taxon>
        <taxon>Craniata</taxon>
        <taxon>Vertebrata</taxon>
        <taxon>Euteleostomi</taxon>
        <taxon>Actinopterygii</taxon>
        <taxon>Neopterygii</taxon>
        <taxon>Teleostei</taxon>
        <taxon>Neoteleostei</taxon>
        <taxon>Acanthomorphata</taxon>
        <taxon>Eupercaria</taxon>
        <taxon>Tetraodontiformes</taxon>
        <taxon>Tetradontoidea</taxon>
        <taxon>Tetraodontidae</taxon>
        <taxon>Takifugu</taxon>
    </lineage>
</organism>
<evidence type="ECO:0000313" key="26">
    <source>
        <dbReference type="Proteomes" id="UP000005226"/>
    </source>
</evidence>
<dbReference type="PIRSF" id="PIRSF500144">
    <property type="entry name" value="IODI_III"/>
    <property type="match status" value="1"/>
</dbReference>
<evidence type="ECO:0000256" key="23">
    <source>
        <dbReference type="ARBA" id="ARBA00093269"/>
    </source>
</evidence>
<sequence>MLLQKLAMYLSTAGLFCFMITLNVVLWILNIVAPALAKKIALKMGEKATMTQNPLFKYEDWGLTFASTALVKTASRHMWLSLGQEAFAGLEAPDSPVVTMERKRSSIGEFMKANRPLVLNFGSCTCPPFMFKLEEFKQLVRDFSDVADFLVVYIAEAHSTDGWAFKNNFDINQHRNLEDRLSAAQILVQKDPLCPVVVDGMNNSCAIKYGALPERLYVLQAGKVLYKGAVGPWGYDPQEVRSYLEKMK</sequence>
<dbReference type="GeneTree" id="ENSGT00940000154482"/>
<comment type="catalytic activity">
    <reaction evidence="23">
        <text>3-iodo-L-thyronine + iodide + A + H(+) = 3,5-diiodo-L-thyronine + AH2</text>
        <dbReference type="Rhea" id="RHEA:82895"/>
        <dbReference type="ChEBI" id="CHEBI:13193"/>
        <dbReference type="ChEBI" id="CHEBI:15378"/>
        <dbReference type="ChEBI" id="CHEBI:16382"/>
        <dbReference type="ChEBI" id="CHEBI:17499"/>
        <dbReference type="ChEBI" id="CHEBI:232626"/>
        <dbReference type="ChEBI" id="CHEBI:232627"/>
    </reaction>
    <physiologicalReaction direction="right-to-left" evidence="23">
        <dbReference type="Rhea" id="RHEA:82897"/>
    </physiologicalReaction>
</comment>
<dbReference type="GO" id="GO:0033798">
    <property type="term" value="F:thyroxine 5-deiodinase activity"/>
    <property type="evidence" value="ECO:0007669"/>
    <property type="project" value="UniProtKB-EC"/>
</dbReference>
<comment type="catalytic activity">
    <reaction evidence="18">
        <text>3'-iodothyronamine + iodide + A + H(+) = 3',5'-diiodothyronamine + AH2</text>
        <dbReference type="Rhea" id="RHEA:83803"/>
        <dbReference type="ChEBI" id="CHEBI:13193"/>
        <dbReference type="ChEBI" id="CHEBI:15378"/>
        <dbReference type="ChEBI" id="CHEBI:16382"/>
        <dbReference type="ChEBI" id="CHEBI:17499"/>
        <dbReference type="ChEBI" id="CHEBI:233339"/>
        <dbReference type="ChEBI" id="CHEBI:233342"/>
    </reaction>
    <physiologicalReaction direction="right-to-left" evidence="18">
        <dbReference type="Rhea" id="RHEA:83805"/>
    </physiologicalReaction>
</comment>
<comment type="catalytic activity">
    <reaction evidence="10">
        <text>3,3'-diiodo-L-thyronine + iodide + A + H(+) = 3,3',5-triiodo-L-thyronine + AH2</text>
        <dbReference type="Rhea" id="RHEA:82571"/>
        <dbReference type="ChEBI" id="CHEBI:13193"/>
        <dbReference type="ChEBI" id="CHEBI:15378"/>
        <dbReference type="ChEBI" id="CHEBI:16382"/>
        <dbReference type="ChEBI" id="CHEBI:17499"/>
        <dbReference type="ChEBI" id="CHEBI:176514"/>
        <dbReference type="ChEBI" id="CHEBI:533015"/>
    </reaction>
    <physiologicalReaction direction="right-to-left" evidence="10">
        <dbReference type="Rhea" id="RHEA:82573"/>
    </physiologicalReaction>
</comment>
<protein>
    <recommendedName>
        <fullName evidence="24">Iodothyronine deiodinase</fullName>
    </recommendedName>
</protein>
<keyword evidence="26" id="KW-1185">Reference proteome</keyword>
<reference evidence="25" key="3">
    <citation type="submission" date="2025-09" db="UniProtKB">
        <authorList>
            <consortium name="Ensembl"/>
        </authorList>
    </citation>
    <scope>IDENTIFICATION</scope>
</reference>
<keyword evidence="9" id="KW-0472">Membrane</keyword>
<dbReference type="InParanoid" id="H2RRJ3"/>
<keyword evidence="6 24" id="KW-0712">Selenocysteine</keyword>
<comment type="catalytic activity">
    <reaction evidence="20">
        <text>3,3'-diiodo-L-thyronine sulfate + iodide + A + H(+) = 3,3',5'-triiodo-L-thyronine sulfate + AH2</text>
        <dbReference type="Rhea" id="RHEA:83831"/>
        <dbReference type="ChEBI" id="CHEBI:13193"/>
        <dbReference type="ChEBI" id="CHEBI:15378"/>
        <dbReference type="ChEBI" id="CHEBI:16382"/>
        <dbReference type="ChEBI" id="CHEBI:17499"/>
        <dbReference type="ChEBI" id="CHEBI:176513"/>
        <dbReference type="ChEBI" id="CHEBI:176515"/>
    </reaction>
    <physiologicalReaction direction="right-to-left" evidence="20">
        <dbReference type="Rhea" id="RHEA:83833"/>
    </physiologicalReaction>
</comment>
<evidence type="ECO:0000313" key="25">
    <source>
        <dbReference type="Ensembl" id="ENSTRUP00000002759.3"/>
    </source>
</evidence>
<keyword evidence="4" id="KW-0812">Transmembrane</keyword>
<gene>
    <name evidence="25" type="primary">dio1</name>
</gene>
<evidence type="ECO:0000256" key="22">
    <source>
        <dbReference type="ARBA" id="ARBA00093242"/>
    </source>
</evidence>
<evidence type="ECO:0000256" key="8">
    <source>
        <dbReference type="ARBA" id="ARBA00023002"/>
    </source>
</evidence>